<evidence type="ECO:0000256" key="6">
    <source>
        <dbReference type="ARBA" id="ARBA00023136"/>
    </source>
</evidence>
<dbReference type="AlphaFoldDB" id="A0A0E2E1F4"/>
<dbReference type="Gene3D" id="3.30.450.20">
    <property type="entry name" value="PAS domain"/>
    <property type="match status" value="2"/>
</dbReference>
<dbReference type="CDD" id="cd12912">
    <property type="entry name" value="PDC2_MCP_like"/>
    <property type="match status" value="1"/>
</dbReference>
<feature type="transmembrane region" description="Helical" evidence="9">
    <location>
        <begin position="35"/>
        <end position="57"/>
    </location>
</feature>
<dbReference type="InterPro" id="IPR033479">
    <property type="entry name" value="dCache_1"/>
</dbReference>
<dbReference type="EMBL" id="AGDV01000021">
    <property type="protein sequence ID" value="EMB30545.1"/>
    <property type="molecule type" value="Genomic_DNA"/>
</dbReference>
<gene>
    <name evidence="12" type="ORF">HMPREF9726_02230</name>
</gene>
<dbReference type="GO" id="GO:0004888">
    <property type="term" value="F:transmembrane signaling receptor activity"/>
    <property type="evidence" value="ECO:0007669"/>
    <property type="project" value="InterPro"/>
</dbReference>
<dbReference type="Gene3D" id="6.10.340.10">
    <property type="match status" value="1"/>
</dbReference>
<dbReference type="GO" id="GO:0005886">
    <property type="term" value="C:plasma membrane"/>
    <property type="evidence" value="ECO:0007669"/>
    <property type="project" value="UniProtKB-SubCell"/>
</dbReference>
<evidence type="ECO:0000313" key="12">
    <source>
        <dbReference type="EMBL" id="EMB30545.1"/>
    </source>
</evidence>
<dbReference type="PANTHER" id="PTHR43531">
    <property type="entry name" value="PROTEIN ICFG"/>
    <property type="match status" value="1"/>
</dbReference>
<evidence type="ECO:0000256" key="7">
    <source>
        <dbReference type="ARBA" id="ARBA00029447"/>
    </source>
</evidence>
<dbReference type="CDD" id="cd06225">
    <property type="entry name" value="HAMP"/>
    <property type="match status" value="1"/>
</dbReference>
<dbReference type="SUPFAM" id="SSF103190">
    <property type="entry name" value="Sensory domain-like"/>
    <property type="match status" value="1"/>
</dbReference>
<dbReference type="SUPFAM" id="SSF58104">
    <property type="entry name" value="Methyl-accepting chemotaxis protein (MCP) signaling domain"/>
    <property type="match status" value="2"/>
</dbReference>
<dbReference type="InterPro" id="IPR004090">
    <property type="entry name" value="Chemotax_Me-accpt_rcpt"/>
</dbReference>
<dbReference type="Proteomes" id="UP000011705">
    <property type="component" value="Chromosome"/>
</dbReference>
<dbReference type="PATRIC" id="fig|999432.5.peg.2317"/>
<evidence type="ECO:0000256" key="2">
    <source>
        <dbReference type="ARBA" id="ARBA00022475"/>
    </source>
</evidence>
<dbReference type="PANTHER" id="PTHR43531:SF11">
    <property type="entry name" value="METHYL-ACCEPTING CHEMOTAXIS PROTEIN 3"/>
    <property type="match status" value="1"/>
</dbReference>
<dbReference type="CDD" id="cd18773">
    <property type="entry name" value="PDC1_HK_sensor"/>
    <property type="match status" value="1"/>
</dbReference>
<dbReference type="SMART" id="SM00283">
    <property type="entry name" value="MA"/>
    <property type="match status" value="1"/>
</dbReference>
<dbReference type="PROSITE" id="PS50111">
    <property type="entry name" value="CHEMOTAXIS_TRANSDUC_2"/>
    <property type="match status" value="1"/>
</dbReference>
<keyword evidence="5 9" id="KW-1133">Transmembrane helix</keyword>
<dbReference type="InterPro" id="IPR051310">
    <property type="entry name" value="MCP_chemotaxis"/>
</dbReference>
<keyword evidence="3" id="KW-0145">Chemotaxis</keyword>
<dbReference type="GO" id="GO:0007165">
    <property type="term" value="P:signal transduction"/>
    <property type="evidence" value="ECO:0007669"/>
    <property type="project" value="UniProtKB-KW"/>
</dbReference>
<dbReference type="SMART" id="SM00304">
    <property type="entry name" value="HAMP"/>
    <property type="match status" value="1"/>
</dbReference>
<evidence type="ECO:0008006" key="13">
    <source>
        <dbReference type="Google" id="ProtNLM"/>
    </source>
</evidence>
<dbReference type="PRINTS" id="PR00260">
    <property type="entry name" value="CHEMTRNSDUCR"/>
</dbReference>
<keyword evidence="2" id="KW-1003">Cell membrane</keyword>
<sequence length="721" mass="78238">MKDKELVVAKPAVKKELVMQKSVSEDKIFSIGKKLLILFASIVVISVSTQGIIGAVMSKRAILEKVEVHLKDKATDTADLIDSMVNSFLNFVSSASRASELRDIDAPYSDKIAYLKKEAAFNPRIIEFSITDTNGKCHALDGRIFDVNDREWFKRALTGEQFVSEPYGSKTDGTLVNTISVPIYDYENNIIGVLAADTPGTKLSEDIDHITVGRTGYCFILGKTGNAIAHRNRELVLNQDNFQENAKTNPALVSLANFAKQAMQSNKPSIGYYTFNGEKNIGSYAIMQSTGWMVIVRAPVNDFLDTVESLQHVMILTGFTLLGVALVSTFFLTRRMILPLQKVVLALKDISQGEGDLTVRLPVTSNDEVTLLSKYFNQTIEKIGNSIKSVETNTNTMQFIGDELASNMTETASAVEEINSNIDNIKDQALTQAASVTETAATVEEIIRTIKQLNNSIETQAASVAESSSSIEQMVANIASITQTLGKSDNIIRELADATAEGKGKVSTASEVTQKIAEESGSLMEASNVIQHIASQTNLLAMNAAIEAAHAGETGKGFAVVADEIRKLAEESSAQGKTITSTLKNLSGEIELLAESARSVEGKFNSIFTLAENVKEMSNSIMEAMSEQENGSKEVLTAIRNINTVTQEVKQGSSEMLKGGEGIAQEMSKLDELTRTITNRMNEMASGALQINNAVQEVQGITQKNKKSIEGLAGEVMKFKV</sequence>
<evidence type="ECO:0000256" key="3">
    <source>
        <dbReference type="ARBA" id="ARBA00022500"/>
    </source>
</evidence>
<dbReference type="InterPro" id="IPR004089">
    <property type="entry name" value="MCPsignal_dom"/>
</dbReference>
<accession>A0A0E2E1F4</accession>
<evidence type="ECO:0000256" key="5">
    <source>
        <dbReference type="ARBA" id="ARBA00022989"/>
    </source>
</evidence>
<dbReference type="Gene3D" id="1.10.287.950">
    <property type="entry name" value="Methyl-accepting chemotaxis protein"/>
    <property type="match status" value="1"/>
</dbReference>
<evidence type="ECO:0000256" key="4">
    <source>
        <dbReference type="ARBA" id="ARBA00022692"/>
    </source>
</evidence>
<keyword evidence="6 9" id="KW-0472">Membrane</keyword>
<keyword evidence="8" id="KW-0807">Transducer</keyword>
<comment type="similarity">
    <text evidence="7">Belongs to the methyl-accepting chemotaxis (MCP) protein family.</text>
</comment>
<evidence type="ECO:0000259" key="10">
    <source>
        <dbReference type="PROSITE" id="PS50111"/>
    </source>
</evidence>
<dbReference type="HOGENOM" id="CLU_000445_107_19_12"/>
<dbReference type="InterPro" id="IPR003660">
    <property type="entry name" value="HAMP_dom"/>
</dbReference>
<dbReference type="GO" id="GO:0006935">
    <property type="term" value="P:chemotaxis"/>
    <property type="evidence" value="ECO:0007669"/>
    <property type="project" value="UniProtKB-KW"/>
</dbReference>
<proteinExistence type="inferred from homology"/>
<name>A0A0E2E1F4_TREDN</name>
<reference evidence="12" key="1">
    <citation type="submission" date="2012-01" db="EMBL/GenBank/DDBJ databases">
        <title>The Genome Sequence of Treponema denticola H-22.</title>
        <authorList>
            <consortium name="The Broad Institute Genome Sequencing Platform"/>
            <person name="Earl A."/>
            <person name="Ward D."/>
            <person name="Feldgarden M."/>
            <person name="Gevers D."/>
            <person name="Blanton J.M."/>
            <person name="Fenno C.J."/>
            <person name="Baranova O.V."/>
            <person name="Mathney J."/>
            <person name="Dewhirst F.E."/>
            <person name="Izard J."/>
            <person name="Young S.K."/>
            <person name="Zeng Q."/>
            <person name="Gargeya S."/>
            <person name="Fitzgerald M."/>
            <person name="Haas B."/>
            <person name="Abouelleil A."/>
            <person name="Alvarado L."/>
            <person name="Arachchi H.M."/>
            <person name="Berlin A."/>
            <person name="Chapman S.B."/>
            <person name="Gearin G."/>
            <person name="Goldberg J."/>
            <person name="Griggs A."/>
            <person name="Gujja S."/>
            <person name="Hansen M."/>
            <person name="Heiman D."/>
            <person name="Howarth C."/>
            <person name="Larimer J."/>
            <person name="Lui A."/>
            <person name="MacDonald P.J.P."/>
            <person name="McCowen C."/>
            <person name="Montmayeur A."/>
            <person name="Murphy C."/>
            <person name="Neiman D."/>
            <person name="Pearson M."/>
            <person name="Priest M."/>
            <person name="Roberts A."/>
            <person name="Saif S."/>
            <person name="Shea T."/>
            <person name="Sisk P."/>
            <person name="Stolte C."/>
            <person name="Sykes S."/>
            <person name="Wortman J."/>
            <person name="Nusbaum C."/>
            <person name="Birren B."/>
        </authorList>
    </citation>
    <scope>NUCLEOTIDE SEQUENCE [LARGE SCALE GENOMIC DNA]</scope>
    <source>
        <strain evidence="12">H-22</strain>
    </source>
</reference>
<evidence type="ECO:0000259" key="11">
    <source>
        <dbReference type="PROSITE" id="PS50885"/>
    </source>
</evidence>
<protein>
    <recommendedName>
        <fullName evidence="13">Methyl-accepting chemotaxis protein</fullName>
    </recommendedName>
</protein>
<dbReference type="Pfam" id="PF00015">
    <property type="entry name" value="MCPsignal"/>
    <property type="match status" value="1"/>
</dbReference>
<organism evidence="12">
    <name type="scientific">Treponema denticola H-22</name>
    <dbReference type="NCBI Taxonomy" id="999432"/>
    <lineage>
        <taxon>Bacteria</taxon>
        <taxon>Pseudomonadati</taxon>
        <taxon>Spirochaetota</taxon>
        <taxon>Spirochaetia</taxon>
        <taxon>Spirochaetales</taxon>
        <taxon>Treponemataceae</taxon>
        <taxon>Treponema</taxon>
    </lineage>
</organism>
<keyword evidence="4 9" id="KW-0812">Transmembrane</keyword>
<evidence type="ECO:0000256" key="1">
    <source>
        <dbReference type="ARBA" id="ARBA00004651"/>
    </source>
</evidence>
<comment type="caution">
    <text evidence="12">The sequence shown here is derived from an EMBL/GenBank/DDBJ whole genome shotgun (WGS) entry which is preliminary data.</text>
</comment>
<dbReference type="Pfam" id="PF00672">
    <property type="entry name" value="HAMP"/>
    <property type="match status" value="1"/>
</dbReference>
<feature type="domain" description="HAMP" evidence="11">
    <location>
        <begin position="334"/>
        <end position="388"/>
    </location>
</feature>
<dbReference type="InterPro" id="IPR029151">
    <property type="entry name" value="Sensor-like_sf"/>
</dbReference>
<evidence type="ECO:0000256" key="9">
    <source>
        <dbReference type="SAM" id="Phobius"/>
    </source>
</evidence>
<dbReference type="PROSITE" id="PS50885">
    <property type="entry name" value="HAMP"/>
    <property type="match status" value="1"/>
</dbReference>
<evidence type="ECO:0000256" key="8">
    <source>
        <dbReference type="PROSITE-ProRule" id="PRU00284"/>
    </source>
</evidence>
<comment type="subcellular location">
    <subcellularLocation>
        <location evidence="1">Cell membrane</location>
        <topology evidence="1">Multi-pass membrane protein</topology>
    </subcellularLocation>
</comment>
<dbReference type="RefSeq" id="WP_002685652.1">
    <property type="nucleotide sequence ID" value="NZ_CM001795.1"/>
</dbReference>
<dbReference type="Pfam" id="PF02743">
    <property type="entry name" value="dCache_1"/>
    <property type="match status" value="1"/>
</dbReference>
<feature type="domain" description="Methyl-accepting transducer" evidence="10">
    <location>
        <begin position="435"/>
        <end position="664"/>
    </location>
</feature>